<proteinExistence type="predicted"/>
<dbReference type="STRING" id="181874.A0A409WP44"/>
<feature type="region of interest" description="Disordered" evidence="1">
    <location>
        <begin position="351"/>
        <end position="371"/>
    </location>
</feature>
<comment type="caution">
    <text evidence="2">The sequence shown here is derived from an EMBL/GenBank/DDBJ whole genome shotgun (WGS) entry which is preliminary data.</text>
</comment>
<accession>A0A409WP44</accession>
<dbReference type="EMBL" id="NHTK01005373">
    <property type="protein sequence ID" value="PPQ80261.1"/>
    <property type="molecule type" value="Genomic_DNA"/>
</dbReference>
<protein>
    <submittedName>
        <fullName evidence="2">Uncharacterized protein</fullName>
    </submittedName>
</protein>
<feature type="region of interest" description="Disordered" evidence="1">
    <location>
        <begin position="49"/>
        <end position="79"/>
    </location>
</feature>
<evidence type="ECO:0000256" key="1">
    <source>
        <dbReference type="SAM" id="MobiDB-lite"/>
    </source>
</evidence>
<gene>
    <name evidence="2" type="ORF">CVT24_006601</name>
</gene>
<feature type="compositionally biased region" description="Acidic residues" evidence="1">
    <location>
        <begin position="64"/>
        <end position="73"/>
    </location>
</feature>
<feature type="compositionally biased region" description="Basic and acidic residues" evidence="1">
    <location>
        <begin position="49"/>
        <end position="58"/>
    </location>
</feature>
<dbReference type="OrthoDB" id="3033067at2759"/>
<feature type="compositionally biased region" description="Low complexity" evidence="1">
    <location>
        <begin position="578"/>
        <end position="590"/>
    </location>
</feature>
<dbReference type="AlphaFoldDB" id="A0A409WP44"/>
<evidence type="ECO:0000313" key="3">
    <source>
        <dbReference type="Proteomes" id="UP000284842"/>
    </source>
</evidence>
<feature type="region of interest" description="Disordered" evidence="1">
    <location>
        <begin position="555"/>
        <end position="597"/>
    </location>
</feature>
<sequence length="782" mass="85930">MPSRNAFSGSRAQFMLDAKAKYAADVEGGFVKDAVARIQRRYLKRYPIDLPHEQEPSPEHLAAVDDDAPDNEADPPNAELLEDDEYQAQLAVFEERARLIIYRKAQIQRRLAYQYGRDRDMDPKDSGAQRPYRVLLHKLTGEGVQKPRLKTASNIWRRSHRPKIEEEAKKRAGNATASGKKLHKKLASLREKVAKEMYAQLTGDEKEDWTRLAKEEHDEALRQFEEMVNKPPSQLPEDRQKVIQGLAVFVQPILDLICEATGWKATLIAGGPEPADEGRLNIVSYHSGTTKGDVKMNFGRSERAAYQKYLVPVYHNFLRKCYTVEECRAMSLPASQGFEALESSLQDFEHDANIDRGGYPAPAGENFPASGHVNAQSTTVMASACTEKGASNEQPRSRSRSPLPSPSRSRSPLPAPSRPTSPAASRLPTPAPPREASPVLPSTPTLSRPVPDTPSRHASPAPSRSPSPVPSLDHASPCSPAFLGEQPIPSTVPAADTPRRDEDGPASDPDVDVQMDLNAGLSQAKKAGHAVAATVAGTKRSFGALQVSDVEDIVNGSRPAKSPRNVSGKQVSLHSGLTTSTTATTATTSSQVPLSNEPSAIPPLVATTSWTPVASTTQPPKWFSDCLRLFSDGSPAMNVNPSWVLGREWNDLLAAWSAFEERSAYAELGRLPATGRPPLISKWIKNARSEKWLPKKFNVKQYQEVFTSWWASLQPAWRIENGRIVEERLEGDWGILKMSGTNGIVSVVAALFFWGIQGHKEKLDVKVWKGFVVSCSKVLLSF</sequence>
<keyword evidence="3" id="KW-1185">Reference proteome</keyword>
<evidence type="ECO:0000313" key="2">
    <source>
        <dbReference type="EMBL" id="PPQ80261.1"/>
    </source>
</evidence>
<name>A0A409WP44_9AGAR</name>
<dbReference type="InParanoid" id="A0A409WP44"/>
<feature type="region of interest" description="Disordered" evidence="1">
    <location>
        <begin position="384"/>
        <end position="513"/>
    </location>
</feature>
<feature type="compositionally biased region" description="Low complexity" evidence="1">
    <location>
        <begin position="400"/>
        <end position="412"/>
    </location>
</feature>
<organism evidence="2 3">
    <name type="scientific">Panaeolus cyanescens</name>
    <dbReference type="NCBI Taxonomy" id="181874"/>
    <lineage>
        <taxon>Eukaryota</taxon>
        <taxon>Fungi</taxon>
        <taxon>Dikarya</taxon>
        <taxon>Basidiomycota</taxon>
        <taxon>Agaricomycotina</taxon>
        <taxon>Agaricomycetes</taxon>
        <taxon>Agaricomycetidae</taxon>
        <taxon>Agaricales</taxon>
        <taxon>Agaricineae</taxon>
        <taxon>Galeropsidaceae</taxon>
        <taxon>Panaeolus</taxon>
    </lineage>
</organism>
<reference evidence="2 3" key="1">
    <citation type="journal article" date="2018" name="Evol. Lett.">
        <title>Horizontal gene cluster transfer increased hallucinogenic mushroom diversity.</title>
        <authorList>
            <person name="Reynolds H.T."/>
            <person name="Vijayakumar V."/>
            <person name="Gluck-Thaler E."/>
            <person name="Korotkin H.B."/>
            <person name="Matheny P.B."/>
            <person name="Slot J.C."/>
        </authorList>
    </citation>
    <scope>NUCLEOTIDE SEQUENCE [LARGE SCALE GENOMIC DNA]</scope>
    <source>
        <strain evidence="2 3">2629</strain>
    </source>
</reference>
<feature type="compositionally biased region" description="Polar residues" evidence="1">
    <location>
        <begin position="564"/>
        <end position="577"/>
    </location>
</feature>
<dbReference type="Proteomes" id="UP000284842">
    <property type="component" value="Unassembled WGS sequence"/>
</dbReference>